<dbReference type="Pfam" id="PF05751">
    <property type="entry name" value="FixH"/>
    <property type="match status" value="1"/>
</dbReference>
<organism evidence="1 2">
    <name type="scientific">Candidatus Kapaibacterium thiocyanatum</name>
    <dbReference type="NCBI Taxonomy" id="1895771"/>
    <lineage>
        <taxon>Bacteria</taxon>
        <taxon>Pseudomonadati</taxon>
        <taxon>Candidatus Kapaibacteriota</taxon>
        <taxon>Candidatus Kapaibacteriia</taxon>
        <taxon>Candidatus Kapaibacteriales</taxon>
        <taxon>Candidatus Kapaibacteriaceae</taxon>
        <taxon>Candidatus Kapaibacterium</taxon>
    </lineage>
</organism>
<evidence type="ECO:0000313" key="1">
    <source>
        <dbReference type="EMBL" id="OJX57300.1"/>
    </source>
</evidence>
<accession>A0A1M3KY33</accession>
<dbReference type="EMBL" id="MKVH01000024">
    <property type="protein sequence ID" value="OJX57300.1"/>
    <property type="molecule type" value="Genomic_DNA"/>
</dbReference>
<comment type="caution">
    <text evidence="1">The sequence shown here is derived from an EMBL/GenBank/DDBJ whole genome shotgun (WGS) entry which is preliminary data.</text>
</comment>
<gene>
    <name evidence="1" type="ORF">BGO89_12520</name>
</gene>
<evidence type="ECO:0000313" key="2">
    <source>
        <dbReference type="Proteomes" id="UP000184233"/>
    </source>
</evidence>
<dbReference type="STRING" id="1895771.BGO89_12520"/>
<dbReference type="Proteomes" id="UP000184233">
    <property type="component" value="Unassembled WGS sequence"/>
</dbReference>
<name>A0A1M3KY33_9BACT</name>
<dbReference type="AlphaFoldDB" id="A0A1M3KY33"/>
<sequence length="146" mass="16494">MKINWGWRVTIVYTLFALGTLGVVAYAASREVDLVRPDYYEHTLAHEATAHALENGRRLGAEADVVVDDSAGLVVRIPSSHASMAHGTVTLYRPNSVKDDRTLPLHVDGRGTMDIPSNGMDRGRWRVFVEWKSDRTYRIERMIDVR</sequence>
<proteinExistence type="predicted"/>
<evidence type="ECO:0008006" key="3">
    <source>
        <dbReference type="Google" id="ProtNLM"/>
    </source>
</evidence>
<dbReference type="InterPro" id="IPR008620">
    <property type="entry name" value="FixH"/>
</dbReference>
<protein>
    <recommendedName>
        <fullName evidence="3">Nitrogen fixation protein FixH</fullName>
    </recommendedName>
</protein>
<reference evidence="1 2" key="1">
    <citation type="submission" date="2016-09" db="EMBL/GenBank/DDBJ databases">
        <title>Genome-resolved meta-omics ties microbial dynamics to process performance in biotechnology for thiocyanate degradation.</title>
        <authorList>
            <person name="Kantor R.S."/>
            <person name="Huddy R.J."/>
            <person name="Iyer R."/>
            <person name="Thomas B.C."/>
            <person name="Brown C.T."/>
            <person name="Anantharaman K."/>
            <person name="Tringe S."/>
            <person name="Hettich R.L."/>
            <person name="Harrison S.T."/>
            <person name="Banfield J.F."/>
        </authorList>
    </citation>
    <scope>NUCLEOTIDE SEQUENCE [LARGE SCALE GENOMIC DNA]</scope>
    <source>
        <strain evidence="1">59-99</strain>
    </source>
</reference>